<evidence type="ECO:0000256" key="4">
    <source>
        <dbReference type="ARBA" id="ARBA00022840"/>
    </source>
</evidence>
<feature type="compositionally biased region" description="Basic and acidic residues" evidence="11">
    <location>
        <begin position="909"/>
        <end position="926"/>
    </location>
</feature>
<dbReference type="Pfam" id="PF05188">
    <property type="entry name" value="MutS_II"/>
    <property type="match status" value="1"/>
</dbReference>
<protein>
    <recommendedName>
        <fullName evidence="7 8">DNA mismatch repair protein MutS</fullName>
    </recommendedName>
</protein>
<dbReference type="Pfam" id="PF05192">
    <property type="entry name" value="MutS_III"/>
    <property type="match status" value="1"/>
</dbReference>
<keyword evidence="2 7" id="KW-0547">Nucleotide-binding</keyword>
<dbReference type="PROSITE" id="PS00486">
    <property type="entry name" value="DNA_MISMATCH_REPAIR_2"/>
    <property type="match status" value="1"/>
</dbReference>
<dbReference type="CDD" id="cd03284">
    <property type="entry name" value="ABC_MutS1"/>
    <property type="match status" value="1"/>
</dbReference>
<dbReference type="Gene3D" id="3.40.1170.10">
    <property type="entry name" value="DNA repair protein MutS, domain I"/>
    <property type="match status" value="1"/>
</dbReference>
<dbReference type="Gene3D" id="3.40.50.300">
    <property type="entry name" value="P-loop containing nucleotide triphosphate hydrolases"/>
    <property type="match status" value="1"/>
</dbReference>
<feature type="binding site" evidence="7">
    <location>
        <begin position="622"/>
        <end position="629"/>
    </location>
    <ligand>
        <name>ATP</name>
        <dbReference type="ChEBI" id="CHEBI:30616"/>
    </ligand>
</feature>
<dbReference type="InterPro" id="IPR005748">
    <property type="entry name" value="DNA_mismatch_repair_MutS"/>
</dbReference>
<dbReference type="SUPFAM" id="SSF52540">
    <property type="entry name" value="P-loop containing nucleoside triphosphate hydrolases"/>
    <property type="match status" value="1"/>
</dbReference>
<dbReference type="InterPro" id="IPR045076">
    <property type="entry name" value="MutS"/>
</dbReference>
<evidence type="ECO:0000259" key="12">
    <source>
        <dbReference type="PROSITE" id="PS00486"/>
    </source>
</evidence>
<dbReference type="SMART" id="SM00533">
    <property type="entry name" value="MUTSd"/>
    <property type="match status" value="1"/>
</dbReference>
<keyword evidence="14" id="KW-1185">Reference proteome</keyword>
<evidence type="ECO:0000256" key="2">
    <source>
        <dbReference type="ARBA" id="ARBA00022741"/>
    </source>
</evidence>
<evidence type="ECO:0000256" key="11">
    <source>
        <dbReference type="SAM" id="MobiDB-lite"/>
    </source>
</evidence>
<evidence type="ECO:0000313" key="13">
    <source>
        <dbReference type="EMBL" id="AUX09446.1"/>
    </source>
</evidence>
<evidence type="ECO:0000256" key="5">
    <source>
        <dbReference type="ARBA" id="ARBA00023125"/>
    </source>
</evidence>
<dbReference type="SUPFAM" id="SSF55271">
    <property type="entry name" value="DNA repair protein MutS, domain I"/>
    <property type="match status" value="1"/>
</dbReference>
<feature type="compositionally biased region" description="Basic and acidic residues" evidence="11">
    <location>
        <begin position="854"/>
        <end position="873"/>
    </location>
</feature>
<dbReference type="Pfam" id="PF05190">
    <property type="entry name" value="MutS_IV"/>
    <property type="match status" value="1"/>
</dbReference>
<accession>A0A343TK24</accession>
<evidence type="ECO:0000256" key="6">
    <source>
        <dbReference type="ARBA" id="ARBA00023204"/>
    </source>
</evidence>
<dbReference type="KEGG" id="hdf:AArcSl_1820"/>
<dbReference type="InterPro" id="IPR007696">
    <property type="entry name" value="DNA_mismatch_repair_MutS_core"/>
</dbReference>
<dbReference type="InterPro" id="IPR007695">
    <property type="entry name" value="DNA_mismatch_repair_MutS-lik_N"/>
</dbReference>
<dbReference type="GO" id="GO:0006298">
    <property type="term" value="P:mismatch repair"/>
    <property type="evidence" value="ECO:0007669"/>
    <property type="project" value="UniProtKB-UniRule"/>
</dbReference>
<organism evidence="13 14">
    <name type="scientific">Halalkaliarchaeum desulfuricum</name>
    <dbReference type="NCBI Taxonomy" id="2055893"/>
    <lineage>
        <taxon>Archaea</taxon>
        <taxon>Methanobacteriati</taxon>
        <taxon>Methanobacteriota</taxon>
        <taxon>Stenosarchaea group</taxon>
        <taxon>Halobacteria</taxon>
        <taxon>Halobacteriales</taxon>
        <taxon>Haloferacaceae</taxon>
        <taxon>Halalkaliarchaeum</taxon>
    </lineage>
</organism>
<dbReference type="InterPro" id="IPR036187">
    <property type="entry name" value="DNA_mismatch_repair_MutS_sf"/>
</dbReference>
<dbReference type="Proteomes" id="UP000263012">
    <property type="component" value="Chromosome"/>
</dbReference>
<sequence length="936" mass="101984">MTDGIVGEFLSLKEETDADLLAMQCGDFYEFFAEDAEFVGRELDLKVSQKSSHGSSYPMAGVPLSELSPYLKALVEKGYRVAVADQYETDGGGHAREITKVVTPGTFLGTHDADAQYLAAIVADREATDSGDRSAETDTAYGLAFADVTTGRFTATAVEDRDAARAELHRFGPAEVIPGPAVRTDEPMLSAIREETDATLSLPEAELFAPGRARHAVREQFGSSTPEAIGLESTLAIRAAGAVVGYAEETGAGVTAAMTRLQAYEPGDHVALDATTQRNLELAETMQGNREGSLFATVDHTVTTPGRRLLREWLARPRRDRAEIGRRLDAVEAFASAALARDQVRDVLGEAADLERLGSRAANGSADARDLLSVRDTLAVPHRLLEAIDGTELEASPIAETLRGLDLETVRGVRKELAEALAEDPPDSVTQGGLFRRGYDEELDEVIERHEAVREWLDGLADRERKRHGLSHVTVDRNKTDGYYIQVGKSVADRVPEHYREVKTLKNSKRFTTDELEEREREVLRLEEARGDLEHELFCELRERVAGRAELLQDVGRAIAAVDVFAALAEHAAVNGWTRPTVTDGDELSIEAGRHPVVEQSTEFVPNDLAMDERRRFLLVTGPNMSGKSTYMRQAALIALLAQAGSFVPAREATVGVVDGIYTRVGALDELAEGRSTFMVEMQELSNILHSATENSLVILDEVGRGTATYDGISIAWAATEYLHNEIGAKTLFATHYHELTTLAEHLPRVENVHVAAEERDGDVTFLRTIREGPTDRSYGIHVADLAGVPEPVVSRADEVLGRLREEKAIEARGSGGGSDESGDGREQEATEPIQAVFDLSSGSFRSGDGGSGRSDDDHELDGRTAVADREDIPELPPGADDVLEELSETDVNETPPVELMAKVQEWQERIDGERNSEIDGERNGEIDGSEGTLER</sequence>
<proteinExistence type="inferred from homology"/>
<dbReference type="SUPFAM" id="SSF48334">
    <property type="entry name" value="DNA repair protein MutS, domain III"/>
    <property type="match status" value="1"/>
</dbReference>
<dbReference type="InterPro" id="IPR027417">
    <property type="entry name" value="P-loop_NTPase"/>
</dbReference>
<feature type="domain" description="DNA mismatch repair proteins mutS family" evidence="12">
    <location>
        <begin position="696"/>
        <end position="712"/>
    </location>
</feature>
<dbReference type="SUPFAM" id="SSF53150">
    <property type="entry name" value="DNA repair protein MutS, domain II"/>
    <property type="match status" value="1"/>
</dbReference>
<dbReference type="PANTHER" id="PTHR11361:SF34">
    <property type="entry name" value="DNA MISMATCH REPAIR PROTEIN MSH1, MITOCHONDRIAL"/>
    <property type="match status" value="1"/>
</dbReference>
<dbReference type="Pfam" id="PF00488">
    <property type="entry name" value="MutS_V"/>
    <property type="match status" value="1"/>
</dbReference>
<dbReference type="Gene3D" id="1.10.1420.10">
    <property type="match status" value="2"/>
</dbReference>
<feature type="compositionally biased region" description="Low complexity" evidence="11">
    <location>
        <begin position="838"/>
        <end position="847"/>
    </location>
</feature>
<evidence type="ECO:0000256" key="7">
    <source>
        <dbReference type="HAMAP-Rule" id="MF_00096"/>
    </source>
</evidence>
<feature type="region of interest" description="Disordered" evidence="11">
    <location>
        <begin position="909"/>
        <end position="936"/>
    </location>
</feature>
<dbReference type="GeneID" id="37878175"/>
<comment type="similarity">
    <text evidence="1 7 9">Belongs to the DNA mismatch repair MutS family.</text>
</comment>
<evidence type="ECO:0000256" key="1">
    <source>
        <dbReference type="ARBA" id="ARBA00006271"/>
    </source>
</evidence>
<dbReference type="InterPro" id="IPR036678">
    <property type="entry name" value="MutS_con_dom_sf"/>
</dbReference>
<dbReference type="GO" id="GO:0003684">
    <property type="term" value="F:damaged DNA binding"/>
    <property type="evidence" value="ECO:0007669"/>
    <property type="project" value="UniProtKB-UniRule"/>
</dbReference>
<gene>
    <name evidence="13" type="primary">mutS2</name>
    <name evidence="7" type="synonym">mutS</name>
    <name evidence="13" type="ORF">AArcSl_1820</name>
</gene>
<keyword evidence="4 7" id="KW-0067">ATP-binding</keyword>
<dbReference type="RefSeq" id="WP_119818050.1">
    <property type="nucleotide sequence ID" value="NZ_CP025066.1"/>
</dbReference>
<reference evidence="14" key="1">
    <citation type="submission" date="2017-11" db="EMBL/GenBank/DDBJ databases">
        <title>Phenotypic and genomic properties of facultatively anaerobic sulfur-reducing natronoarchaea from hypersaline soda lakes.</title>
        <authorList>
            <person name="Sorokin D.Y."/>
            <person name="Kublanov I.V."/>
            <person name="Roman P."/>
            <person name="Sinninghe Damste J.S."/>
            <person name="Golyshin P.N."/>
            <person name="Rojo D."/>
            <person name="Ciordia S."/>
            <person name="Mena M.D.C."/>
            <person name="Ferrer M."/>
            <person name="Messina E."/>
            <person name="Smedile F."/>
            <person name="La Spada G."/>
            <person name="La Cono V."/>
            <person name="Yakimov M.M."/>
        </authorList>
    </citation>
    <scope>NUCLEOTIDE SEQUENCE [LARGE SCALE GENOMIC DNA]</scope>
    <source>
        <strain evidence="14">AArc-Sl</strain>
    </source>
</reference>
<dbReference type="NCBIfam" id="TIGR01070">
    <property type="entry name" value="mutS1"/>
    <property type="match status" value="1"/>
</dbReference>
<evidence type="ECO:0000256" key="8">
    <source>
        <dbReference type="NCBIfam" id="TIGR01070"/>
    </source>
</evidence>
<comment type="function">
    <text evidence="7">This protein is involved in the repair of mismatches in DNA. It is possible that it carries out the mismatch recognition step. This protein has a weak ATPase activity.</text>
</comment>
<feature type="coiled-coil region" evidence="10">
    <location>
        <begin position="502"/>
        <end position="536"/>
    </location>
</feature>
<dbReference type="PIRSF" id="PIRSF037677">
    <property type="entry name" value="DNA_mis_repair_Msh6"/>
    <property type="match status" value="1"/>
</dbReference>
<dbReference type="PANTHER" id="PTHR11361">
    <property type="entry name" value="DNA MISMATCH REPAIR PROTEIN MUTS FAMILY MEMBER"/>
    <property type="match status" value="1"/>
</dbReference>
<dbReference type="GO" id="GO:0140664">
    <property type="term" value="F:ATP-dependent DNA damage sensor activity"/>
    <property type="evidence" value="ECO:0007669"/>
    <property type="project" value="InterPro"/>
</dbReference>
<name>A0A343TK24_9EURY</name>
<dbReference type="InterPro" id="IPR007860">
    <property type="entry name" value="DNA_mmatch_repair_MutS_con_dom"/>
</dbReference>
<dbReference type="FunFam" id="3.40.50.300:FF:000870">
    <property type="entry name" value="MutS protein homolog 4"/>
    <property type="match status" value="1"/>
</dbReference>
<dbReference type="Gene3D" id="3.30.420.110">
    <property type="entry name" value="MutS, connector domain"/>
    <property type="match status" value="1"/>
</dbReference>
<dbReference type="InterPro" id="IPR007861">
    <property type="entry name" value="DNA_mismatch_repair_MutS_clamp"/>
</dbReference>
<keyword evidence="6 7" id="KW-0234">DNA repair</keyword>
<dbReference type="AlphaFoldDB" id="A0A343TK24"/>
<evidence type="ECO:0000256" key="10">
    <source>
        <dbReference type="SAM" id="Coils"/>
    </source>
</evidence>
<feature type="region of interest" description="Disordered" evidence="11">
    <location>
        <begin position="807"/>
        <end position="882"/>
    </location>
</feature>
<dbReference type="Pfam" id="PF01624">
    <property type="entry name" value="MutS_I"/>
    <property type="match status" value="1"/>
</dbReference>
<dbReference type="SMART" id="SM00534">
    <property type="entry name" value="MUTSac"/>
    <property type="match status" value="1"/>
</dbReference>
<evidence type="ECO:0000313" key="14">
    <source>
        <dbReference type="Proteomes" id="UP000263012"/>
    </source>
</evidence>
<dbReference type="EMBL" id="CP025066">
    <property type="protein sequence ID" value="AUX09446.1"/>
    <property type="molecule type" value="Genomic_DNA"/>
</dbReference>
<dbReference type="InterPro" id="IPR016151">
    <property type="entry name" value="DNA_mismatch_repair_MutS_N"/>
</dbReference>
<keyword evidence="3 7" id="KW-0227">DNA damage</keyword>
<dbReference type="OrthoDB" id="146065at2157"/>
<dbReference type="HAMAP" id="MF_00096">
    <property type="entry name" value="MutS"/>
    <property type="match status" value="1"/>
</dbReference>
<keyword evidence="10" id="KW-0175">Coiled coil</keyword>
<evidence type="ECO:0000256" key="9">
    <source>
        <dbReference type="RuleBase" id="RU003756"/>
    </source>
</evidence>
<dbReference type="GO" id="GO:0005524">
    <property type="term" value="F:ATP binding"/>
    <property type="evidence" value="ECO:0007669"/>
    <property type="project" value="UniProtKB-UniRule"/>
</dbReference>
<dbReference type="InterPro" id="IPR017261">
    <property type="entry name" value="DNA_mismatch_repair_MutS/MSH"/>
</dbReference>
<keyword evidence="5 7" id="KW-0238">DNA-binding</keyword>
<dbReference type="NCBIfam" id="NF003810">
    <property type="entry name" value="PRK05399.1"/>
    <property type="match status" value="1"/>
</dbReference>
<evidence type="ECO:0000256" key="3">
    <source>
        <dbReference type="ARBA" id="ARBA00022763"/>
    </source>
</evidence>
<dbReference type="InterPro" id="IPR000432">
    <property type="entry name" value="DNA_mismatch_repair_MutS_C"/>
</dbReference>
<dbReference type="GO" id="GO:0030983">
    <property type="term" value="F:mismatched DNA binding"/>
    <property type="evidence" value="ECO:0007669"/>
    <property type="project" value="InterPro"/>
</dbReference>